<feature type="compositionally biased region" description="Polar residues" evidence="3">
    <location>
        <begin position="1229"/>
        <end position="1240"/>
    </location>
</feature>
<reference evidence="5" key="1">
    <citation type="submission" date="2020-03" db="EMBL/GenBank/DDBJ databases">
        <title>Studies in the Genomics of Life Span.</title>
        <authorList>
            <person name="Glass D."/>
        </authorList>
    </citation>
    <scope>NUCLEOTIDE SEQUENCE</scope>
    <source>
        <strain evidence="5">LTLLF</strain>
        <tissue evidence="5">Muscle</tissue>
    </source>
</reference>
<feature type="region of interest" description="Disordered" evidence="3">
    <location>
        <begin position="638"/>
        <end position="657"/>
    </location>
</feature>
<feature type="compositionally biased region" description="Basic and acidic residues" evidence="3">
    <location>
        <begin position="527"/>
        <end position="559"/>
    </location>
</feature>
<feature type="compositionally biased region" description="Polar residues" evidence="3">
    <location>
        <begin position="762"/>
        <end position="773"/>
    </location>
</feature>
<dbReference type="CDD" id="cd08804">
    <property type="entry name" value="Death_ank2"/>
    <property type="match status" value="1"/>
</dbReference>
<evidence type="ECO:0000256" key="1">
    <source>
        <dbReference type="ARBA" id="ARBA00022737"/>
    </source>
</evidence>
<feature type="compositionally biased region" description="Polar residues" evidence="3">
    <location>
        <begin position="560"/>
        <end position="571"/>
    </location>
</feature>
<sequence length="2578" mass="283598">MFFIHIKDDETESTETSVLKSHLVNEVPVLASPDLLSEVSEMKQDLIKMTAILTTDVSDKAGSLKVKELAKAADEEPGEPFEIVERVKEDLEKVNAILRSGTCVRDEGRVQRSQSERELEEEWVIVSDEEIEEAKQHAPVEITERPCVEVRVDRGTKVKSEKDPTGLVSYLKDDLNSYASHEKKPQTAQEKSGEKSQASAVGKSSENNKGKAAPAEEKQSAQKQSKPSLVIKKPLRKKLKEKQKPKDESTQGSEETTELKKGSSEESADEERGLAPEPLPTAKATSPLIEETPIGSIKDKVKALQKRVEDEQKGRSKLPVRVKGKEEVPKKTTPRTQPAGSPSSKASPSSKTDRHSSLSSSAKSERHTPVSPSGKTEKHSPVSPSPKTERHSPVSSGKPEKHSPGSPSTKNERHSPVSSVKSERHTPVSPSGKTDKRPPVPSSGRTEKHPPVSPGRTEKRLPVSPSARTTEKQAPMSTTGKNDKHLPVSPGKTEKQPPVSPTSKTERIEETMSVRELMKAFQSGQDPSKHKTGLFEHKSAKQKQPQDKSKTRVEKEKGHTVTQRAESQTVKRSQRFPVTGPTESRRFRSSTITVGLRTEDPVRERFEKARVIKTPEPIPSVVADGSPRGSETLQDKIVDEQGDMDLQISPDRKTSTDFSDVIKQELEDNDKYQQFRLTEETEKAQIQLDQIITSPFNTTLPLDYMKDEFLPALSLQSGALGGSSESLKQEVIAGSPCGSLMEGTPQISSEESYKHEGLAETPETSPESLSFSPKKSEEQIGDIKETKVDTRTESHSETELPVAKDIPDSSETQGAEVTGGSESSTEHGQKEVTQDASQDAYSKQDGCPSSHRVSLANETSQAFTEKGSCDESQLPLVSSTYETQPESETQESTMPSEVTKTFPPSDASVKSGEGTEAKPQGAVRSPQGLELPLPSRDSEILSPMADESLAVSHKDSLEASPVLEDNSSHKTPDSLEPSPLKESPCRDSLESSPVEPKMKAGILPSHFPLPAAMTKTDLVAEVASMRSRLLRDPDGSAEDDSLEQTSLMESSGKSPLSPDTPSSEEVSYEVTPKASDSSTPKPAVIHECAEEEDSENGEKKRFTPEEEMFKMVTKIKTFDELEQEAKQKRDYKKEPRQDGSSSASDPDADCSVEADEQKQMESVADEGEVPVLVTSESRKASSSSESEPELTHLSKGADSGLLTEPVIRVQPPSPLPSSIDSNSSPEESQFQPIVTKQYTFKMNEDIQEEPRVQSSASNDVEEQLTIDKESLVLQKPCENDPKGRELDPSGVESAQTDFPSDGSCLSLSHCAVSERKESAKEIPSPYPTVKAEATINTQTLENTSEDCPAEDVSPTTQTDRFAMNIPVSDLAETDDNSDPQITSPYENVPSSSFFSGEESKIQTDTCNATVVSSPEVYSVVIRSSAEDTVKTNSSSRTVSSQESNFESRGLETEPEQKNTLWGTQADEPPSSVAPVTPNAPTVAGEQVSKVIITKTDVDADSWSEIREDDEAFEARVKEEEQKIFGLMVDRQSQGTTPDTTPARTPTEEGTPASEQKPFLFQEGKLFEMTRSGAIDMTKRSYADESLPFFQIGQESNEETVSEDSKEGATGAELPQLENTSEPLELSDSKEAVDDEGELLPDDVSEEIEESPASDANLGAEMMTPASSERPAKEPVSTAEEGLPTVQSSDTYSLSTVRQLSCPAFPQPVVQMDFSTVTRSIHSDRDDESLDSSPEEQKSVIEIPTAPMENVPSAESKPQIPLQTVSASVPAPPSAEDESAFSDDFSSGMDEESKEEDTKPKSKIPIKAPTQRTEWQLSHPDTSFQKTAVPQGQDTLSRAPDGRSKSESDARALDAKTKCPVKARSYIETETESRERAEGFESESEEGATKPKLFASRLPVKSRSTPSSSRTGTSPTKESREHFFDLYRNSIEFFEEISDEASKLVDRLTQSEREQEPPSDDESSSALEVSVIENLPAVETELSVPEDIFDTRPIWDESIETMIERIPDENGHDRTEDPQDEQERIEERLAYIADHLGFSWTELARELDFTEEQIHQIRIENPNSLQDQSHALLKYWLERDGKHATDTILIECLTKINRMDIVHLLETNTEPLQERLSHSYAEMEQTIVLDNSEGFSVLQEELCAARHKQKEEQATSKESESSDHPPMVSEEDISVGYSTFQDCIPKTEGDSPAAVLSPQMHQEPVQQDFSGKIQDQQECYMTTSGSEGAETQKATEVPGSLCKTPEDIRTPPEDARTPPEDARTPPEDASTPPEDVRTPPEDGKSCLQTPVTSERGSPIVQEPEEAPEPKEERSPRKTSLVIVESAEDQPQVLERLDGDAAFQKGDDMPDIPPETVTEEEYVDENGHTVVKKVTRKIIRRYVSSDGVEKEEITMQGTPQEPVTIEDGDSYSKVIKRVVLKSDTQQSEMTLAEPSILSSTSQFQAEPVEGRRVSKVVKTTVVQGERMEKSLGDSSLATDLPSAKDDFEEALGYTGSHMKVHFPNLVENKILKEDGSVIKRTTMNKASTQKRAVVKDQQGKRINLEHLEDVPGALDQDDLQRDLQQLLRHFCKENTTQEAK</sequence>
<organism evidence="5 6">
    <name type="scientific">Microtus ochrogaster</name>
    <name type="common">Prairie vole</name>
    <dbReference type="NCBI Taxonomy" id="79684"/>
    <lineage>
        <taxon>Eukaryota</taxon>
        <taxon>Metazoa</taxon>
        <taxon>Chordata</taxon>
        <taxon>Craniata</taxon>
        <taxon>Vertebrata</taxon>
        <taxon>Euteleostomi</taxon>
        <taxon>Mammalia</taxon>
        <taxon>Eutheria</taxon>
        <taxon>Euarchontoglires</taxon>
        <taxon>Glires</taxon>
        <taxon>Rodentia</taxon>
        <taxon>Myomorpha</taxon>
        <taxon>Muroidea</taxon>
        <taxon>Cricetidae</taxon>
        <taxon>Arvicolinae</taxon>
        <taxon>Microtus</taxon>
    </lineage>
</organism>
<evidence type="ECO:0000313" key="5">
    <source>
        <dbReference type="EMBL" id="KAH0500861.1"/>
    </source>
</evidence>
<dbReference type="InterPro" id="IPR011029">
    <property type="entry name" value="DEATH-like_dom_sf"/>
</dbReference>
<evidence type="ECO:0000313" key="6">
    <source>
        <dbReference type="Proteomes" id="UP000710432"/>
    </source>
</evidence>
<feature type="region of interest" description="Disordered" evidence="3">
    <location>
        <begin position="1339"/>
        <end position="1406"/>
    </location>
</feature>
<feature type="compositionally biased region" description="Polar residues" evidence="3">
    <location>
        <begin position="1292"/>
        <end position="1305"/>
    </location>
</feature>
<feature type="compositionally biased region" description="Polar residues" evidence="3">
    <location>
        <begin position="1809"/>
        <end position="1835"/>
    </location>
</feature>
<feature type="compositionally biased region" description="Low complexity" evidence="3">
    <location>
        <begin position="1535"/>
        <end position="1544"/>
    </location>
</feature>
<feature type="compositionally biased region" description="Polar residues" evidence="3">
    <location>
        <begin position="2203"/>
        <end position="2225"/>
    </location>
</feature>
<feature type="region of interest" description="Disordered" evidence="3">
    <location>
        <begin position="1945"/>
        <end position="1966"/>
    </location>
</feature>
<feature type="compositionally biased region" description="Basic and acidic residues" evidence="3">
    <location>
        <begin position="504"/>
        <end position="518"/>
    </location>
</feature>
<feature type="compositionally biased region" description="Basic and acidic residues" evidence="3">
    <location>
        <begin position="1242"/>
        <end position="1251"/>
    </location>
</feature>
<dbReference type="GO" id="GO:0007165">
    <property type="term" value="P:signal transduction"/>
    <property type="evidence" value="ECO:0007669"/>
    <property type="project" value="InterPro"/>
</dbReference>
<dbReference type="Proteomes" id="UP000710432">
    <property type="component" value="Unassembled WGS sequence"/>
</dbReference>
<feature type="compositionally biased region" description="Basic and acidic residues" evidence="3">
    <location>
        <begin position="387"/>
        <end position="403"/>
    </location>
</feature>
<dbReference type="SMART" id="SM00005">
    <property type="entry name" value="DEATH"/>
    <property type="match status" value="1"/>
</dbReference>
<feature type="compositionally biased region" description="Polar residues" evidence="3">
    <location>
        <begin position="1378"/>
        <end position="1394"/>
    </location>
</feature>
<feature type="compositionally biased region" description="Basic and acidic residues" evidence="3">
    <location>
        <begin position="2243"/>
        <end position="2265"/>
    </location>
</feature>
<feature type="compositionally biased region" description="Basic and acidic residues" evidence="3">
    <location>
        <begin position="2148"/>
        <end position="2162"/>
    </location>
</feature>
<feature type="region of interest" description="Disordered" evidence="3">
    <location>
        <begin position="1425"/>
        <end position="1481"/>
    </location>
</feature>
<keyword evidence="1" id="KW-0677">Repeat</keyword>
<feature type="compositionally biased region" description="Basic and acidic residues" evidence="3">
    <location>
        <begin position="1864"/>
        <end position="1878"/>
    </location>
</feature>
<feature type="domain" description="Death" evidence="4">
    <location>
        <begin position="2024"/>
        <end position="2108"/>
    </location>
</feature>
<feature type="region of interest" description="Disordered" evidence="3">
    <location>
        <begin position="2387"/>
        <end position="2406"/>
    </location>
</feature>
<feature type="compositionally biased region" description="Basic and acidic residues" evidence="3">
    <location>
        <begin position="824"/>
        <end position="833"/>
    </location>
</feature>
<feature type="region of interest" description="Disordered" evidence="3">
    <location>
        <begin position="1525"/>
        <end position="1559"/>
    </location>
</feature>
<feature type="compositionally biased region" description="Low complexity" evidence="3">
    <location>
        <begin position="878"/>
        <end position="893"/>
    </location>
</feature>
<feature type="compositionally biased region" description="Low complexity" evidence="3">
    <location>
        <begin position="1216"/>
        <end position="1228"/>
    </location>
</feature>
<feature type="region of interest" description="Disordered" evidence="3">
    <location>
        <begin position="180"/>
        <end position="596"/>
    </location>
</feature>
<feature type="compositionally biased region" description="Polar residues" evidence="3">
    <location>
        <begin position="186"/>
        <end position="205"/>
    </location>
</feature>
<feature type="region of interest" description="Disordered" evidence="3">
    <location>
        <begin position="2145"/>
        <end position="2319"/>
    </location>
</feature>
<feature type="compositionally biased region" description="Low complexity" evidence="3">
    <location>
        <begin position="338"/>
        <end position="350"/>
    </location>
</feature>
<feature type="compositionally biased region" description="Polar residues" evidence="3">
    <location>
        <begin position="809"/>
        <end position="823"/>
    </location>
</feature>
<feature type="compositionally biased region" description="Basic and acidic residues" evidence="3">
    <location>
        <begin position="2273"/>
        <end position="2283"/>
    </location>
</feature>
<dbReference type="Pfam" id="PF00531">
    <property type="entry name" value="Death"/>
    <property type="match status" value="1"/>
</dbReference>
<feature type="compositionally biased region" description="Polar residues" evidence="3">
    <location>
        <begin position="1430"/>
        <end position="1446"/>
    </location>
</feature>
<name>A0A8J6FVP8_MICOH</name>
<feature type="region of interest" description="Disordered" evidence="3">
    <location>
        <begin position="1588"/>
        <end position="1694"/>
    </location>
</feature>
<proteinExistence type="predicted"/>
<feature type="region of interest" description="Disordered" evidence="3">
    <location>
        <begin position="1715"/>
        <end position="1921"/>
    </location>
</feature>
<dbReference type="PROSITE" id="PS50017">
    <property type="entry name" value="DEATH_DOMAIN"/>
    <property type="match status" value="1"/>
</dbReference>
<evidence type="ECO:0000256" key="3">
    <source>
        <dbReference type="SAM" id="MobiDB-lite"/>
    </source>
</evidence>
<gene>
    <name evidence="5" type="ORF">LTLLF_199520</name>
</gene>
<feature type="compositionally biased region" description="Basic and acidic residues" evidence="3">
    <location>
        <begin position="1116"/>
        <end position="1137"/>
    </location>
</feature>
<keyword evidence="2" id="KW-0040">ANK repeat</keyword>
<feature type="region of interest" description="Disordered" evidence="3">
    <location>
        <begin position="1029"/>
        <end position="1305"/>
    </location>
</feature>
<comment type="caution">
    <text evidence="5">The sequence shown here is derived from an EMBL/GenBank/DDBJ whole genome shotgun (WGS) entry which is preliminary data.</text>
</comment>
<feature type="compositionally biased region" description="Basic and acidic residues" evidence="3">
    <location>
        <begin position="1839"/>
        <end position="1856"/>
    </location>
</feature>
<dbReference type="SUPFAM" id="SSF47986">
    <property type="entry name" value="DEATH domain"/>
    <property type="match status" value="1"/>
</dbReference>
<protein>
    <submittedName>
        <fullName evidence="5">Ankyrin-2</fullName>
    </submittedName>
</protein>
<evidence type="ECO:0000259" key="4">
    <source>
        <dbReference type="PROSITE" id="PS50017"/>
    </source>
</evidence>
<feature type="compositionally biased region" description="Basic and acidic residues" evidence="3">
    <location>
        <begin position="257"/>
        <end position="274"/>
    </location>
</feature>
<feature type="compositionally biased region" description="Basic and acidic residues" evidence="3">
    <location>
        <begin position="1096"/>
        <end position="1109"/>
    </location>
</feature>
<feature type="compositionally biased region" description="Basic and acidic residues" evidence="3">
    <location>
        <begin position="410"/>
        <end position="426"/>
    </location>
</feature>
<feature type="compositionally biased region" description="Polar residues" evidence="3">
    <location>
        <begin position="1684"/>
        <end position="1694"/>
    </location>
</feature>
<feature type="compositionally biased region" description="Basic and acidic residues" evidence="3">
    <location>
        <begin position="1945"/>
        <end position="1955"/>
    </location>
</feature>
<accession>A0A8J6FVP8</accession>
<feature type="region of interest" description="Disordered" evidence="3">
    <location>
        <begin position="733"/>
        <end position="1010"/>
    </location>
</feature>
<dbReference type="FunFam" id="1.10.533.10:FF:000002">
    <property type="entry name" value="Ankyrin-3 isoform 2"/>
    <property type="match status" value="1"/>
</dbReference>
<feature type="compositionally biased region" description="Low complexity" evidence="3">
    <location>
        <begin position="1901"/>
        <end position="1915"/>
    </location>
</feature>
<feature type="compositionally biased region" description="Acidic residues" evidence="3">
    <location>
        <begin position="1632"/>
        <end position="1651"/>
    </location>
</feature>
<feature type="compositionally biased region" description="Basic and acidic residues" evidence="3">
    <location>
        <begin position="445"/>
        <end position="461"/>
    </location>
</feature>
<feature type="compositionally biased region" description="Polar residues" evidence="3">
    <location>
        <begin position="1043"/>
        <end position="1065"/>
    </location>
</feature>
<dbReference type="Gene3D" id="1.10.533.10">
    <property type="entry name" value="Death Domain, Fas"/>
    <property type="match status" value="1"/>
</dbReference>
<dbReference type="InterPro" id="IPR051165">
    <property type="entry name" value="Multifunctional_ANK_Repeat"/>
</dbReference>
<feature type="compositionally biased region" description="Basic and acidic residues" evidence="3">
    <location>
        <begin position="297"/>
        <end position="314"/>
    </location>
</feature>
<feature type="compositionally biased region" description="Basic and acidic residues" evidence="3">
    <location>
        <begin position="206"/>
        <end position="220"/>
    </location>
</feature>
<feature type="compositionally biased region" description="Basic and acidic residues" evidence="3">
    <location>
        <begin position="774"/>
        <end position="798"/>
    </location>
</feature>
<dbReference type="EMBL" id="JAATJU010027100">
    <property type="protein sequence ID" value="KAH0500861.1"/>
    <property type="molecule type" value="Genomic_DNA"/>
</dbReference>
<dbReference type="InterPro" id="IPR000488">
    <property type="entry name" value="Death_dom"/>
</dbReference>
<dbReference type="PANTHER" id="PTHR24123">
    <property type="entry name" value="ANKYRIN REPEAT-CONTAINING"/>
    <property type="match status" value="1"/>
</dbReference>
<evidence type="ECO:0000256" key="2">
    <source>
        <dbReference type="ARBA" id="ARBA00023043"/>
    </source>
</evidence>
<feature type="compositionally biased region" description="Polar residues" evidence="3">
    <location>
        <begin position="2285"/>
        <end position="2294"/>
    </location>
</feature>
<dbReference type="PANTHER" id="PTHR24123:SF49">
    <property type="entry name" value="ANKYRIN-2-LIKE ISOFORM X1"/>
    <property type="match status" value="1"/>
</dbReference>
<feature type="compositionally biased region" description="Basic and acidic residues" evidence="3">
    <location>
        <begin position="1277"/>
        <end position="1287"/>
    </location>
</feature>